<feature type="domain" description="GAIN-B" evidence="15">
    <location>
        <begin position="72"/>
        <end position="228"/>
    </location>
</feature>
<dbReference type="AlphaFoldDB" id="A0A7N4Q1K4"/>
<dbReference type="Proteomes" id="UP000007648">
    <property type="component" value="Unassembled WGS sequence"/>
</dbReference>
<dbReference type="GO" id="GO:0007166">
    <property type="term" value="P:cell surface receptor signaling pathway"/>
    <property type="evidence" value="ECO:0007669"/>
    <property type="project" value="InterPro"/>
</dbReference>
<keyword evidence="18" id="KW-1185">Reference proteome</keyword>
<evidence type="ECO:0000313" key="18">
    <source>
        <dbReference type="Proteomes" id="UP000007648"/>
    </source>
</evidence>
<feature type="transmembrane region" description="Helical" evidence="13">
    <location>
        <begin position="381"/>
        <end position="407"/>
    </location>
</feature>
<evidence type="ECO:0000256" key="7">
    <source>
        <dbReference type="ARBA" id="ARBA00022737"/>
    </source>
</evidence>
<comment type="subcellular location">
    <subcellularLocation>
        <location evidence="1">Cell membrane</location>
        <topology evidence="1">Multi-pass membrane protein</topology>
    </subcellularLocation>
</comment>
<keyword evidence="6 14" id="KW-0732">Signal</keyword>
<feature type="chain" id="PRO_5029462266" description="Adhesion G protein-coupled receptor E3" evidence="14">
    <location>
        <begin position="22"/>
        <end position="517"/>
    </location>
</feature>
<evidence type="ECO:0000259" key="16">
    <source>
        <dbReference type="PROSITE" id="PS50261"/>
    </source>
</evidence>
<evidence type="ECO:0000256" key="9">
    <source>
        <dbReference type="ARBA" id="ARBA00022989"/>
    </source>
</evidence>
<dbReference type="Pfam" id="PF00002">
    <property type="entry name" value="7tm_2"/>
    <property type="match status" value="1"/>
</dbReference>
<dbReference type="GO" id="GO:0007189">
    <property type="term" value="P:adenylate cyclase-activating G protein-coupled receptor signaling pathway"/>
    <property type="evidence" value="ECO:0007669"/>
    <property type="project" value="TreeGrafter"/>
</dbReference>
<evidence type="ECO:0000256" key="12">
    <source>
        <dbReference type="ARBA" id="ARBA00023180"/>
    </source>
</evidence>
<dbReference type="GeneTree" id="ENSGT00940000163334"/>
<keyword evidence="7" id="KW-0677">Repeat</keyword>
<dbReference type="InterPro" id="IPR017983">
    <property type="entry name" value="GPCR_2_secretin-like_CS"/>
</dbReference>
<dbReference type="InterPro" id="IPR057244">
    <property type="entry name" value="GAIN_B"/>
</dbReference>
<reference evidence="17" key="3">
    <citation type="submission" date="2025-09" db="UniProtKB">
        <authorList>
            <consortium name="Ensembl"/>
        </authorList>
    </citation>
    <scope>IDENTIFICATION</scope>
</reference>
<dbReference type="GO" id="GO:0005886">
    <property type="term" value="C:plasma membrane"/>
    <property type="evidence" value="ECO:0007669"/>
    <property type="project" value="UniProtKB-SubCell"/>
</dbReference>
<feature type="transmembrane region" description="Helical" evidence="13">
    <location>
        <begin position="343"/>
        <end position="361"/>
    </location>
</feature>
<evidence type="ECO:0000256" key="5">
    <source>
        <dbReference type="ARBA" id="ARBA00022692"/>
    </source>
</evidence>
<protein>
    <recommendedName>
        <fullName evidence="19">Adhesion G protein-coupled receptor E3</fullName>
    </recommendedName>
</protein>
<evidence type="ECO:0000256" key="3">
    <source>
        <dbReference type="ARBA" id="ARBA00022475"/>
    </source>
</evidence>
<feature type="transmembrane region" description="Helical" evidence="13">
    <location>
        <begin position="268"/>
        <end position="287"/>
    </location>
</feature>
<dbReference type="InterPro" id="IPR000832">
    <property type="entry name" value="GPCR_2_secretin-like"/>
</dbReference>
<evidence type="ECO:0000256" key="4">
    <source>
        <dbReference type="ARBA" id="ARBA00022536"/>
    </source>
</evidence>
<keyword evidence="11" id="KW-1015">Disulfide bond</keyword>
<evidence type="ECO:0008006" key="19">
    <source>
        <dbReference type="Google" id="ProtNLM"/>
    </source>
</evidence>
<feature type="transmembrane region" description="Helical" evidence="13">
    <location>
        <begin position="419"/>
        <end position="437"/>
    </location>
</feature>
<evidence type="ECO:0000256" key="11">
    <source>
        <dbReference type="ARBA" id="ARBA00023157"/>
    </source>
</evidence>
<sequence length="517" mass="57936">HIPPLSISGLCVLVLLKTAVFQNTKDSQCRRRGCPQNAICINKTHCACEDGFVTTSGEKYFSDFLEICDGIETRVISNCSQEEKDVILQAQNNAVKFSCMDIIGSNPQGSSAVAFLSYSSLQTIINASFFIERPEKSNGIYMLSQVVSIAVGSHQNQPSSLSVLLTFQHIQVGMNHRSLCVYWEAQGEEGGAWSTKNCNLIESNKTHTRCNCTHLSSFAVLMDLQQQDEDYVLTVITYVGLSLSLLCLFLAILTFLLCHTIQNTSTSLHLQLSLCLFLANLLFLIGIKQTKIKVLCSIIAGLLHYFYLASFTWLLLEGLHLFLTARNLMVANYSRVNHSLRKVMYPLGYGIPAVIVAISAASRANLYGTSSQCWLQTQEGFLWAFLGPVCIIFSINFVFILLIIWILQNKAKDPSFPRTLTQLCILGCTWCLGILQIGPAARIMRYLFTIINSLQGVFIFLVYCLLNHQVQEQYKKWFKTLRPTKSESFMLSSKVVSEPGRKHQKIKSFLWAGKICS</sequence>
<evidence type="ECO:0000256" key="14">
    <source>
        <dbReference type="SAM" id="SignalP"/>
    </source>
</evidence>
<evidence type="ECO:0000256" key="10">
    <source>
        <dbReference type="ARBA" id="ARBA00023136"/>
    </source>
</evidence>
<dbReference type="PROSITE" id="PS50221">
    <property type="entry name" value="GAIN_B"/>
    <property type="match status" value="1"/>
</dbReference>
<evidence type="ECO:0000256" key="1">
    <source>
        <dbReference type="ARBA" id="ARBA00004651"/>
    </source>
</evidence>
<evidence type="ECO:0000259" key="15">
    <source>
        <dbReference type="PROSITE" id="PS50221"/>
    </source>
</evidence>
<keyword evidence="8" id="KW-0106">Calcium</keyword>
<evidence type="ECO:0000313" key="17">
    <source>
        <dbReference type="Ensembl" id="ENSSHAP00000045895.1"/>
    </source>
</evidence>
<evidence type="ECO:0000256" key="2">
    <source>
        <dbReference type="ARBA" id="ARBA00007343"/>
    </source>
</evidence>
<accession>A0A7N4Q1K4</accession>
<dbReference type="PROSITE" id="PS50261">
    <property type="entry name" value="G_PROTEIN_RECEP_F2_4"/>
    <property type="match status" value="1"/>
</dbReference>
<dbReference type="Ensembl" id="ENSSHAT00000025904.1">
    <property type="protein sequence ID" value="ENSSHAP00000045895.1"/>
    <property type="gene ID" value="ENSSHAG00000001861.2"/>
</dbReference>
<keyword evidence="5 13" id="KW-0812">Transmembrane</keyword>
<comment type="similarity">
    <text evidence="2">Belongs to the G-protein coupled receptor 2 family. Adhesion G-protein coupled receptor (ADGR) subfamily.</text>
</comment>
<dbReference type="InterPro" id="IPR000203">
    <property type="entry name" value="GPS"/>
</dbReference>
<feature type="signal peptide" evidence="14">
    <location>
        <begin position="1"/>
        <end position="21"/>
    </location>
</feature>
<dbReference type="FunFam" id="2.10.25.10:FF:000177">
    <property type="entry name" value="Adhesion G protein-coupled receptor E2"/>
    <property type="match status" value="1"/>
</dbReference>
<dbReference type="Gene3D" id="1.20.1070.10">
    <property type="entry name" value="Rhodopsin 7-helix transmembrane proteins"/>
    <property type="match status" value="1"/>
</dbReference>
<proteinExistence type="inferred from homology"/>
<reference evidence="17 18" key="1">
    <citation type="journal article" date="2011" name="Proc. Natl. Acad. Sci. U.S.A.">
        <title>Genetic diversity and population structure of the endangered marsupial Sarcophilus harrisii (Tasmanian devil).</title>
        <authorList>
            <person name="Miller W."/>
            <person name="Hayes V.M."/>
            <person name="Ratan A."/>
            <person name="Petersen D.C."/>
            <person name="Wittekindt N.E."/>
            <person name="Miller J."/>
            <person name="Walenz B."/>
            <person name="Knight J."/>
            <person name="Qi J."/>
            <person name="Zhao F."/>
            <person name="Wang Q."/>
            <person name="Bedoya-Reina O.C."/>
            <person name="Katiyar N."/>
            <person name="Tomsho L.P."/>
            <person name="Kasson L.M."/>
            <person name="Hardie R.A."/>
            <person name="Woodbridge P."/>
            <person name="Tindall E.A."/>
            <person name="Bertelsen M.F."/>
            <person name="Dixon D."/>
            <person name="Pyecroft S."/>
            <person name="Helgen K.M."/>
            <person name="Lesk A.M."/>
            <person name="Pringle T.H."/>
            <person name="Patterson N."/>
            <person name="Zhang Y."/>
            <person name="Kreiss A."/>
            <person name="Woods G.M."/>
            <person name="Jones M.E."/>
            <person name="Schuster S.C."/>
        </authorList>
    </citation>
    <scope>NUCLEOTIDE SEQUENCE [LARGE SCALE GENOMIC DNA]</scope>
</reference>
<evidence type="ECO:0000256" key="6">
    <source>
        <dbReference type="ARBA" id="ARBA00022729"/>
    </source>
</evidence>
<evidence type="ECO:0000256" key="8">
    <source>
        <dbReference type="ARBA" id="ARBA00022837"/>
    </source>
</evidence>
<dbReference type="FunFam" id="1.20.1070.10:FF:000054">
    <property type="entry name" value="Adhesion G protein-coupled receptor E3"/>
    <property type="match status" value="1"/>
</dbReference>
<dbReference type="Gene3D" id="2.10.25.10">
    <property type="entry name" value="Laminin"/>
    <property type="match status" value="1"/>
</dbReference>
<dbReference type="InterPro" id="IPR017981">
    <property type="entry name" value="GPCR_2-like_7TM"/>
</dbReference>
<dbReference type="SMART" id="SM00303">
    <property type="entry name" value="GPS"/>
    <property type="match status" value="1"/>
</dbReference>
<name>A0A7N4Q1K4_SARHA</name>
<dbReference type="PROSITE" id="PS00650">
    <property type="entry name" value="G_PROTEIN_RECEP_F2_2"/>
    <property type="match status" value="1"/>
</dbReference>
<dbReference type="PANTHER" id="PTHR12011">
    <property type="entry name" value="ADHESION G-PROTEIN COUPLED RECEPTOR"/>
    <property type="match status" value="1"/>
</dbReference>
<dbReference type="Pfam" id="PF01825">
    <property type="entry name" value="GPS"/>
    <property type="match status" value="1"/>
</dbReference>
<keyword evidence="9 13" id="KW-1133">Transmembrane helix</keyword>
<dbReference type="PANTHER" id="PTHR12011:SF455">
    <property type="entry name" value="ADHESION G PROTEIN-COUPLED RECEPTOR E3"/>
    <property type="match status" value="1"/>
</dbReference>
<dbReference type="InterPro" id="IPR046338">
    <property type="entry name" value="GAIN_dom_sf"/>
</dbReference>
<keyword evidence="3" id="KW-1003">Cell membrane</keyword>
<feature type="transmembrane region" description="Helical" evidence="13">
    <location>
        <begin position="231"/>
        <end position="256"/>
    </location>
</feature>
<keyword evidence="4" id="KW-0245">EGF-like domain</keyword>
<dbReference type="PRINTS" id="PR00249">
    <property type="entry name" value="GPCRSECRETIN"/>
</dbReference>
<feature type="transmembrane region" description="Helical" evidence="13">
    <location>
        <begin position="299"/>
        <end position="323"/>
    </location>
</feature>
<dbReference type="Gene3D" id="2.60.220.50">
    <property type="match status" value="1"/>
</dbReference>
<organism evidence="17 18">
    <name type="scientific">Sarcophilus harrisii</name>
    <name type="common">Tasmanian devil</name>
    <name type="synonym">Sarcophilus laniarius</name>
    <dbReference type="NCBI Taxonomy" id="9305"/>
    <lineage>
        <taxon>Eukaryota</taxon>
        <taxon>Metazoa</taxon>
        <taxon>Chordata</taxon>
        <taxon>Craniata</taxon>
        <taxon>Vertebrata</taxon>
        <taxon>Euteleostomi</taxon>
        <taxon>Mammalia</taxon>
        <taxon>Metatheria</taxon>
        <taxon>Dasyuromorphia</taxon>
        <taxon>Dasyuridae</taxon>
        <taxon>Sarcophilus</taxon>
    </lineage>
</organism>
<feature type="domain" description="G-protein coupled receptors family 2 profile 2" evidence="16">
    <location>
        <begin position="233"/>
        <end position="467"/>
    </location>
</feature>
<reference evidence="17" key="2">
    <citation type="submission" date="2025-08" db="UniProtKB">
        <authorList>
            <consortium name="Ensembl"/>
        </authorList>
    </citation>
    <scope>IDENTIFICATION</scope>
</reference>
<feature type="transmembrane region" description="Helical" evidence="13">
    <location>
        <begin position="443"/>
        <end position="466"/>
    </location>
</feature>
<keyword evidence="10 13" id="KW-0472">Membrane</keyword>
<evidence type="ECO:0000256" key="13">
    <source>
        <dbReference type="SAM" id="Phobius"/>
    </source>
</evidence>
<dbReference type="GO" id="GO:0004930">
    <property type="term" value="F:G protein-coupled receptor activity"/>
    <property type="evidence" value="ECO:0007669"/>
    <property type="project" value="InterPro"/>
</dbReference>
<keyword evidence="12" id="KW-0325">Glycoprotein</keyword>